<name>A0A178LNP2_MYCIR</name>
<dbReference type="PANTHER" id="PTHR42973">
    <property type="entry name" value="BINDING OXIDOREDUCTASE, PUTATIVE (AFU_ORTHOLOGUE AFUA_1G17690)-RELATED"/>
    <property type="match status" value="1"/>
</dbReference>
<comment type="cofactor">
    <cofactor evidence="1">
        <name>FAD</name>
        <dbReference type="ChEBI" id="CHEBI:57692"/>
    </cofactor>
</comment>
<feature type="domain" description="FAD-binding PCMH-type" evidence="6">
    <location>
        <begin position="1"/>
        <end position="97"/>
    </location>
</feature>
<dbReference type="Pfam" id="PF01565">
    <property type="entry name" value="FAD_binding_4"/>
    <property type="match status" value="1"/>
</dbReference>
<dbReference type="InterPro" id="IPR016169">
    <property type="entry name" value="FAD-bd_PCMH_sub2"/>
</dbReference>
<dbReference type="Proteomes" id="UP000078396">
    <property type="component" value="Unassembled WGS sequence"/>
</dbReference>
<dbReference type="Gene3D" id="3.40.462.20">
    <property type="match status" value="1"/>
</dbReference>
<dbReference type="InterPro" id="IPR036318">
    <property type="entry name" value="FAD-bd_PCMH-like_sf"/>
</dbReference>
<evidence type="ECO:0000313" key="7">
    <source>
        <dbReference type="EMBL" id="OAN33011.1"/>
    </source>
</evidence>
<proteinExistence type="inferred from homology"/>
<evidence type="ECO:0000256" key="3">
    <source>
        <dbReference type="ARBA" id="ARBA00022630"/>
    </source>
</evidence>
<keyword evidence="4" id="KW-0274">FAD</keyword>
<dbReference type="InterPro" id="IPR050416">
    <property type="entry name" value="FAD-linked_Oxidoreductase"/>
</dbReference>
<dbReference type="GO" id="GO:0071949">
    <property type="term" value="F:FAD binding"/>
    <property type="evidence" value="ECO:0007669"/>
    <property type="project" value="InterPro"/>
</dbReference>
<evidence type="ECO:0000256" key="4">
    <source>
        <dbReference type="ARBA" id="ARBA00022827"/>
    </source>
</evidence>
<dbReference type="PANTHER" id="PTHR42973:SF39">
    <property type="entry name" value="FAD-BINDING PCMH-TYPE DOMAIN-CONTAINING PROTEIN"/>
    <property type="match status" value="1"/>
</dbReference>
<keyword evidence="5" id="KW-0560">Oxidoreductase</keyword>
<sequence length="354" mass="37297">MNAEQLLNAAHEFGLAPVIGATGTVGVAGYLSGGGIGPLVSTFGLSSDYVRALEVVIADGTVQRVSWDENPDLYWAMRGAKGALGIITAVELELLDLPAVYGGALNFAACHAGDVVREWARWSAQLPEMATTSLALVNMPDDPYAPASLAGHFIASLRFATPTGKDDAEALLADIRQVAPPVVDTIGMMPYRNLSTAWGNAAGPAPVHQNQVLLTALTPETVESVLRAAGPDSGSGLVEVELRRLGGALARQPRHTSAFSHREHPYSLGITGILTGESSSTVASAQRLLAAVRPWSAEATMANFIDAVDATTVARSYDRHTLARLRDIAGKYDPAGVFTVAGELDLVRNRLELH</sequence>
<evidence type="ECO:0000256" key="1">
    <source>
        <dbReference type="ARBA" id="ARBA00001974"/>
    </source>
</evidence>
<comment type="caution">
    <text evidence="7">The sequence shown here is derived from an EMBL/GenBank/DDBJ whole genome shotgun (WGS) entry which is preliminary data.</text>
</comment>
<evidence type="ECO:0000256" key="5">
    <source>
        <dbReference type="ARBA" id="ARBA00023002"/>
    </source>
</evidence>
<dbReference type="PROSITE" id="PS51387">
    <property type="entry name" value="FAD_PCMH"/>
    <property type="match status" value="1"/>
</dbReference>
<evidence type="ECO:0000259" key="6">
    <source>
        <dbReference type="PROSITE" id="PS51387"/>
    </source>
</evidence>
<dbReference type="InterPro" id="IPR016166">
    <property type="entry name" value="FAD-bd_PCMH"/>
</dbReference>
<dbReference type="InterPro" id="IPR006094">
    <property type="entry name" value="Oxid_FAD_bind_N"/>
</dbReference>
<keyword evidence="3" id="KW-0285">Flavoprotein</keyword>
<organism evidence="7 8">
    <name type="scientific">Mycolicibacterium iranicum</name>
    <name type="common">Mycobacterium iranicum</name>
    <dbReference type="NCBI Taxonomy" id="912594"/>
    <lineage>
        <taxon>Bacteria</taxon>
        <taxon>Bacillati</taxon>
        <taxon>Actinomycetota</taxon>
        <taxon>Actinomycetes</taxon>
        <taxon>Mycobacteriales</taxon>
        <taxon>Mycobacteriaceae</taxon>
        <taxon>Mycolicibacterium</taxon>
    </lineage>
</organism>
<gene>
    <name evidence="7" type="ORF">A4X20_28085</name>
</gene>
<dbReference type="Gene3D" id="3.30.465.10">
    <property type="match status" value="1"/>
</dbReference>
<evidence type="ECO:0000256" key="2">
    <source>
        <dbReference type="ARBA" id="ARBA00005466"/>
    </source>
</evidence>
<evidence type="ECO:0000313" key="8">
    <source>
        <dbReference type="Proteomes" id="UP000078396"/>
    </source>
</evidence>
<dbReference type="EMBL" id="LWCS01000050">
    <property type="protein sequence ID" value="OAN33011.1"/>
    <property type="molecule type" value="Genomic_DNA"/>
</dbReference>
<dbReference type="GO" id="GO:0016491">
    <property type="term" value="F:oxidoreductase activity"/>
    <property type="evidence" value="ECO:0007669"/>
    <property type="project" value="UniProtKB-KW"/>
</dbReference>
<dbReference type="AlphaFoldDB" id="A0A178LNP2"/>
<accession>A0A178LNP2</accession>
<comment type="similarity">
    <text evidence="2">Belongs to the oxygen-dependent FAD-linked oxidoreductase family.</text>
</comment>
<protein>
    <recommendedName>
        <fullName evidence="6">FAD-binding PCMH-type domain-containing protein</fullName>
    </recommendedName>
</protein>
<reference evidence="7 8" key="1">
    <citation type="submission" date="2016-04" db="EMBL/GenBank/DDBJ databases">
        <title>Draft Genome Sequences of Staphylococcus capitis Strain H36, S. capitis Strain H65, S. cohnii Strain H62, S. hominis Strain H69, Mycobacterium iranicum Strain H39, Plantibacter sp. Strain H53, Pseudomonas oryzihabitans Strain H72, and Microbacterium sp. Strain H83, isolated from residential settings.</title>
        <authorList>
            <person name="Lymperopoulou D."/>
            <person name="Adams R.I."/>
            <person name="Lindow S."/>
            <person name="Coil D.A."/>
            <person name="Jospin G."/>
            <person name="Eisen J.A."/>
        </authorList>
    </citation>
    <scope>NUCLEOTIDE SEQUENCE [LARGE SCALE GENOMIC DNA]</scope>
    <source>
        <strain evidence="7 8">H39</strain>
    </source>
</reference>
<dbReference type="SUPFAM" id="SSF56176">
    <property type="entry name" value="FAD-binding/transporter-associated domain-like"/>
    <property type="match status" value="1"/>
</dbReference>